<dbReference type="PANTHER" id="PTHR31885">
    <property type="entry name" value="GH04784P"/>
    <property type="match status" value="1"/>
</dbReference>
<comment type="similarity">
    <text evidence="2">Belongs to the TMEM86 family.</text>
</comment>
<accession>A0ABQ9F902</accession>
<dbReference type="InterPro" id="IPR012506">
    <property type="entry name" value="TMEM86B-like"/>
</dbReference>
<comment type="catalytic activity">
    <reaction evidence="7">
        <text>a 1-O-(1Z-alkenyl)-sn-glycero-3-phosphoethanolamine + H2O = a 2,3-saturated aldehyde + sn-glycero-3-phosphoethanolamine</text>
        <dbReference type="Rhea" id="RHEA:16905"/>
        <dbReference type="ChEBI" id="CHEBI:15377"/>
        <dbReference type="ChEBI" id="CHEBI:73359"/>
        <dbReference type="ChEBI" id="CHEBI:77288"/>
        <dbReference type="ChEBI" id="CHEBI:143890"/>
        <dbReference type="EC" id="3.3.2.2"/>
    </reaction>
</comment>
<evidence type="ECO:0000313" key="10">
    <source>
        <dbReference type="EMBL" id="KAJ8313814.1"/>
    </source>
</evidence>
<reference evidence="10 11" key="1">
    <citation type="submission" date="2022-12" db="EMBL/GenBank/DDBJ databases">
        <title>Chromosome-level genome of Tegillarca granosa.</title>
        <authorList>
            <person name="Kim J."/>
        </authorList>
    </citation>
    <scope>NUCLEOTIDE SEQUENCE [LARGE SCALE GENOMIC DNA]</scope>
    <source>
        <strain evidence="10">Teg-2019</strain>
        <tissue evidence="10">Adductor muscle</tissue>
    </source>
</reference>
<evidence type="ECO:0000256" key="8">
    <source>
        <dbReference type="ARBA" id="ARBA00049560"/>
    </source>
</evidence>
<evidence type="ECO:0000256" key="7">
    <source>
        <dbReference type="ARBA" id="ARBA00049458"/>
    </source>
</evidence>
<keyword evidence="5 9" id="KW-0472">Membrane</keyword>
<dbReference type="Pfam" id="PF07947">
    <property type="entry name" value="YhhN"/>
    <property type="match status" value="1"/>
</dbReference>
<sequence>MKENNTFHDHETNKRKYCFYNEEQISDTILPDSIDLLRPIQTLLGLSSDNLWCSFFQSTSGPNLIGFFPKDDYNKFIMTGLIISGFGDAFMISRDTLLVPGILSFSFAHAFYLHAMDDVPYCNRLTSLFILGFLDTFLLLYKDIGSVFVMFIFLLYLTLIFITGWKAATVYETKPDSESFACAVGMLCFMFSDFILAIDLWKFHIPLSELICTTVYSVKYGIEEFITENPRGAI</sequence>
<evidence type="ECO:0000256" key="3">
    <source>
        <dbReference type="ARBA" id="ARBA00022692"/>
    </source>
</evidence>
<keyword evidence="11" id="KW-1185">Reference proteome</keyword>
<proteinExistence type="inferred from homology"/>
<comment type="catalytic activity">
    <reaction evidence="8">
        <text>a 1-O-(1Z-alkenyl)-sn-glycero-3-phosphocholine + H2O = a 2,3-saturated aldehyde + sn-glycerol 3-phosphocholine</text>
        <dbReference type="Rhea" id="RHEA:22544"/>
        <dbReference type="ChEBI" id="CHEBI:15377"/>
        <dbReference type="ChEBI" id="CHEBI:16870"/>
        <dbReference type="ChEBI" id="CHEBI:73359"/>
        <dbReference type="ChEBI" id="CHEBI:77287"/>
        <dbReference type="EC" id="3.3.2.2"/>
    </reaction>
</comment>
<evidence type="ECO:0000256" key="1">
    <source>
        <dbReference type="ARBA" id="ARBA00004141"/>
    </source>
</evidence>
<dbReference type="PANTHER" id="PTHR31885:SF6">
    <property type="entry name" value="GH04784P"/>
    <property type="match status" value="1"/>
</dbReference>
<comment type="subcellular location">
    <subcellularLocation>
        <location evidence="1">Membrane</location>
        <topology evidence="1">Multi-pass membrane protein</topology>
    </subcellularLocation>
</comment>
<keyword evidence="3 9" id="KW-0812">Transmembrane</keyword>
<dbReference type="Proteomes" id="UP001217089">
    <property type="component" value="Unassembled WGS sequence"/>
</dbReference>
<keyword evidence="4 9" id="KW-1133">Transmembrane helix</keyword>
<feature type="transmembrane region" description="Helical" evidence="9">
    <location>
        <begin position="180"/>
        <end position="201"/>
    </location>
</feature>
<feature type="transmembrane region" description="Helical" evidence="9">
    <location>
        <begin position="147"/>
        <end position="168"/>
    </location>
</feature>
<name>A0ABQ9F902_TEGGR</name>
<evidence type="ECO:0000313" key="11">
    <source>
        <dbReference type="Proteomes" id="UP001217089"/>
    </source>
</evidence>
<evidence type="ECO:0000256" key="9">
    <source>
        <dbReference type="SAM" id="Phobius"/>
    </source>
</evidence>
<evidence type="ECO:0000256" key="6">
    <source>
        <dbReference type="ARBA" id="ARBA00035673"/>
    </source>
</evidence>
<gene>
    <name evidence="10" type="ORF">KUTeg_008375</name>
</gene>
<dbReference type="EC" id="3.3.2.2" evidence="6"/>
<dbReference type="EMBL" id="JARBDR010000342">
    <property type="protein sequence ID" value="KAJ8313814.1"/>
    <property type="molecule type" value="Genomic_DNA"/>
</dbReference>
<evidence type="ECO:0000256" key="5">
    <source>
        <dbReference type="ARBA" id="ARBA00023136"/>
    </source>
</evidence>
<evidence type="ECO:0000256" key="4">
    <source>
        <dbReference type="ARBA" id="ARBA00022989"/>
    </source>
</evidence>
<evidence type="ECO:0000256" key="2">
    <source>
        <dbReference type="ARBA" id="ARBA00007375"/>
    </source>
</evidence>
<protein>
    <recommendedName>
        <fullName evidence="6">lysoplasmalogenase</fullName>
        <ecNumber evidence="6">3.3.2.2</ecNumber>
    </recommendedName>
</protein>
<organism evidence="10 11">
    <name type="scientific">Tegillarca granosa</name>
    <name type="common">Malaysian cockle</name>
    <name type="synonym">Anadara granosa</name>
    <dbReference type="NCBI Taxonomy" id="220873"/>
    <lineage>
        <taxon>Eukaryota</taxon>
        <taxon>Metazoa</taxon>
        <taxon>Spiralia</taxon>
        <taxon>Lophotrochozoa</taxon>
        <taxon>Mollusca</taxon>
        <taxon>Bivalvia</taxon>
        <taxon>Autobranchia</taxon>
        <taxon>Pteriomorphia</taxon>
        <taxon>Arcoida</taxon>
        <taxon>Arcoidea</taxon>
        <taxon>Arcidae</taxon>
        <taxon>Tegillarca</taxon>
    </lineage>
</organism>
<feature type="transmembrane region" description="Helical" evidence="9">
    <location>
        <begin position="97"/>
        <end position="113"/>
    </location>
</feature>
<comment type="caution">
    <text evidence="10">The sequence shown here is derived from an EMBL/GenBank/DDBJ whole genome shotgun (WGS) entry which is preliminary data.</text>
</comment>